<dbReference type="Proteomes" id="UP000035331">
    <property type="component" value="Chromosome"/>
</dbReference>
<dbReference type="SMART" id="SM00481">
    <property type="entry name" value="POLIIIAc"/>
    <property type="match status" value="1"/>
</dbReference>
<dbReference type="Pfam" id="PF13263">
    <property type="entry name" value="PHP_C"/>
    <property type="match status" value="1"/>
</dbReference>
<accession>A0A0G3CGH2</accession>
<sequence>MREGFYFDLHVHSLYSKDSLLKPDEIIKISESKGIDAIAITDHNTIFGGLKAKSIVQDSVMVIVGSEIKTDFGDLIGLFLNEEIKSRVFLDVVDEIKEQDGIVVLPHPYRRKRFPTIEMLKNVNVIEGINGRTSDELNSKAQSLAKKLNIPSVAGSDSHFSFELGNLINCIRVSYCEEEELRKQILSNNSIFYYKKNSLLARKSCIFSSYLLKKIHIF</sequence>
<reference evidence="3" key="1">
    <citation type="submission" date="2014-06" db="EMBL/GenBank/DDBJ databases">
        <title>The complete genome sequence of Methanosarcina barkeri CM1.</title>
        <authorList>
            <consortium name="Pastoral Greenhouse Gas Research Consortium"/>
            <person name="Lambie S.C."/>
            <person name="Leahy S.C."/>
            <person name="Kelly W.J."/>
            <person name="Li D."/>
            <person name="Reilly K."/>
            <person name="Attwood G.T."/>
            <person name="Altermann E."/>
        </authorList>
    </citation>
    <scope>NUCLEOTIDE SEQUENCE [LARGE SCALE GENOMIC DNA]</scope>
    <source>
        <strain evidence="3">CM1</strain>
    </source>
</reference>
<dbReference type="InterPro" id="IPR016195">
    <property type="entry name" value="Pol/histidinol_Pase-like"/>
</dbReference>
<dbReference type="Pfam" id="PF02811">
    <property type="entry name" value="PHP"/>
    <property type="match status" value="1"/>
</dbReference>
<dbReference type="RefSeq" id="WP_048176956.1">
    <property type="nucleotide sequence ID" value="NZ_CP008746.1"/>
</dbReference>
<dbReference type="Gene3D" id="3.20.20.140">
    <property type="entry name" value="Metal-dependent hydrolases"/>
    <property type="match status" value="1"/>
</dbReference>
<protein>
    <submittedName>
        <fullName evidence="2">PHP domain-containing protein</fullName>
    </submittedName>
</protein>
<feature type="domain" description="Polymerase/histidinol phosphatase N-terminal" evidence="1">
    <location>
        <begin position="7"/>
        <end position="72"/>
    </location>
</feature>
<dbReference type="SUPFAM" id="SSF89550">
    <property type="entry name" value="PHP domain-like"/>
    <property type="match status" value="1"/>
</dbReference>
<gene>
    <name evidence="2" type="ORF">MCM1_2838</name>
</gene>
<dbReference type="PATRIC" id="fig|796385.3.peg.3487"/>
<dbReference type="PANTHER" id="PTHR42924:SF3">
    <property type="entry name" value="POLYMERASE_HISTIDINOL PHOSPHATASE N-TERMINAL DOMAIN-CONTAINING PROTEIN"/>
    <property type="match status" value="1"/>
</dbReference>
<reference evidence="2 3" key="2">
    <citation type="journal article" date="2015" name="Stand. Genomic Sci.">
        <title>The complete genome sequence of the rumen methanogen Methanosarcina barkeri CM1.</title>
        <authorList>
            <person name="Lambie S.C."/>
            <person name="Kelly W.J."/>
            <person name="Leahy S.C."/>
            <person name="Li D."/>
            <person name="Reilly K."/>
            <person name="McAllister T.A."/>
            <person name="Valle E.R."/>
            <person name="Attwood G.T."/>
            <person name="Altermann E."/>
        </authorList>
    </citation>
    <scope>NUCLEOTIDE SEQUENCE [LARGE SCALE GENOMIC DNA]</scope>
    <source>
        <strain evidence="2 3">CM1</strain>
    </source>
</reference>
<dbReference type="InterPro" id="IPR003141">
    <property type="entry name" value="Pol/His_phosphatase_N"/>
</dbReference>
<dbReference type="GeneID" id="24886548"/>
<dbReference type="CDD" id="cd07432">
    <property type="entry name" value="PHP_HisPPase"/>
    <property type="match status" value="1"/>
</dbReference>
<dbReference type="InterPro" id="IPR052018">
    <property type="entry name" value="PHP_domain"/>
</dbReference>
<evidence type="ECO:0000313" key="3">
    <source>
        <dbReference type="Proteomes" id="UP000035331"/>
    </source>
</evidence>
<evidence type="ECO:0000259" key="1">
    <source>
        <dbReference type="SMART" id="SM00481"/>
    </source>
</evidence>
<name>A0A0G3CGH2_METBA</name>
<organism evidence="2 3">
    <name type="scientific">Methanosarcina barkeri CM1</name>
    <dbReference type="NCBI Taxonomy" id="796385"/>
    <lineage>
        <taxon>Archaea</taxon>
        <taxon>Methanobacteriati</taxon>
        <taxon>Methanobacteriota</taxon>
        <taxon>Stenosarchaea group</taxon>
        <taxon>Methanomicrobia</taxon>
        <taxon>Methanosarcinales</taxon>
        <taxon>Methanosarcinaceae</taxon>
        <taxon>Methanosarcina</taxon>
    </lineage>
</organism>
<dbReference type="GO" id="GO:0004534">
    <property type="term" value="F:5'-3' RNA exonuclease activity"/>
    <property type="evidence" value="ECO:0007669"/>
    <property type="project" value="TreeGrafter"/>
</dbReference>
<dbReference type="EMBL" id="CP008746">
    <property type="protein sequence ID" value="AKJ39835.1"/>
    <property type="molecule type" value="Genomic_DNA"/>
</dbReference>
<dbReference type="InterPro" id="IPR004013">
    <property type="entry name" value="PHP_dom"/>
</dbReference>
<proteinExistence type="predicted"/>
<dbReference type="AlphaFoldDB" id="A0A0G3CGH2"/>
<evidence type="ECO:0000313" key="2">
    <source>
        <dbReference type="EMBL" id="AKJ39835.1"/>
    </source>
</evidence>
<dbReference type="GO" id="GO:0035312">
    <property type="term" value="F:5'-3' DNA exonuclease activity"/>
    <property type="evidence" value="ECO:0007669"/>
    <property type="project" value="TreeGrafter"/>
</dbReference>
<dbReference type="PANTHER" id="PTHR42924">
    <property type="entry name" value="EXONUCLEASE"/>
    <property type="match status" value="1"/>
</dbReference>